<evidence type="ECO:0000313" key="4">
    <source>
        <dbReference type="Proteomes" id="UP001372338"/>
    </source>
</evidence>
<keyword evidence="1" id="KW-0472">Membrane</keyword>
<keyword evidence="4" id="KW-1185">Reference proteome</keyword>
<protein>
    <recommendedName>
        <fullName evidence="2">Replication protein A 70 kDa DNA-binding subunit B/D first OB fold domain-containing protein</fullName>
    </recommendedName>
</protein>
<feature type="domain" description="Replication protein A 70 kDa DNA-binding subunit B/D first OB fold" evidence="2">
    <location>
        <begin position="389"/>
        <end position="476"/>
    </location>
</feature>
<dbReference type="InterPro" id="IPR003871">
    <property type="entry name" value="RFA1B/D_OB_1st"/>
</dbReference>
<dbReference type="AlphaFoldDB" id="A0AAN9FKN6"/>
<dbReference type="EMBL" id="JAYWIO010000003">
    <property type="protein sequence ID" value="KAK7275130.1"/>
    <property type="molecule type" value="Genomic_DNA"/>
</dbReference>
<feature type="transmembrane region" description="Helical" evidence="1">
    <location>
        <begin position="22"/>
        <end position="42"/>
    </location>
</feature>
<dbReference type="PANTHER" id="PTHR47165:SF4">
    <property type="entry name" value="OS03G0429900 PROTEIN"/>
    <property type="match status" value="1"/>
</dbReference>
<keyword evidence="1" id="KW-0812">Transmembrane</keyword>
<dbReference type="Gene3D" id="2.40.50.140">
    <property type="entry name" value="Nucleic acid-binding proteins"/>
    <property type="match status" value="1"/>
</dbReference>
<dbReference type="Pfam" id="PF02721">
    <property type="entry name" value="DUF223"/>
    <property type="match status" value="1"/>
</dbReference>
<evidence type="ECO:0000259" key="2">
    <source>
        <dbReference type="Pfam" id="PF02721"/>
    </source>
</evidence>
<keyword evidence="1" id="KW-1133">Transmembrane helix</keyword>
<reference evidence="3 4" key="1">
    <citation type="submission" date="2024-01" db="EMBL/GenBank/DDBJ databases">
        <title>The genomes of 5 underutilized Papilionoideae crops provide insights into root nodulation and disease resistanc.</title>
        <authorList>
            <person name="Yuan L."/>
        </authorList>
    </citation>
    <scope>NUCLEOTIDE SEQUENCE [LARGE SCALE GENOMIC DNA]</scope>
    <source>
        <strain evidence="3">ZHUSHIDOU_FW_LH</strain>
        <tissue evidence="3">Leaf</tissue>
    </source>
</reference>
<comment type="caution">
    <text evidence="3">The sequence shown here is derived from an EMBL/GenBank/DDBJ whole genome shotgun (WGS) entry which is preliminary data.</text>
</comment>
<sequence length="539" mass="59672">MAHGCRCFGGFSGSMTPSMAQIYDYFTSVALFIIFLSVIQLIQLRFLFGGAVVGCGTDQFRTLQRTGELGRVAPHDDSEIKVSCISKLTPGKHVIKGSRSSAVNHVEQVVSSSSARMVNLFGGDENRSVRRFAECFGFNDPSGGAVKAQFGGTSVVGCGCDKDSSCGFVIDLNLSSCFGSNDGRVSNDIDLNSSDDLRSHIRESPVVDCCSGKKRSDSSVFCSVSKQIDLNSMSDASCVDGEVQFEKSGMDRLNYRITFEIGSSSRSETRRHACEDDCVFVVDELDEVEDELLEENEVCEDDDDEFVDECEPFLEMIGLNYHGVVYSDLGDCDCSCCHCGAKFCSSMSGAAVDCASSIVEGLKEMIDEYNPIAKVFRMTRIGRELRVLQTKIHRAWDAAPNGKVISINMILCDKKGDKIHAIITDQDAIKKHRKYVEEGRVIQLSRFYVAHVIGTFRPTKHEYRINVNFGTNIEECRENIACNEFEFISFEEINMDDKVEDTLKDVVGVVKEYGSLEPYQFKGQVGHKLMLIMANEDST</sequence>
<gene>
    <name evidence="3" type="ORF">RIF29_16237</name>
</gene>
<organism evidence="3 4">
    <name type="scientific">Crotalaria pallida</name>
    <name type="common">Smooth rattlebox</name>
    <name type="synonym">Crotalaria striata</name>
    <dbReference type="NCBI Taxonomy" id="3830"/>
    <lineage>
        <taxon>Eukaryota</taxon>
        <taxon>Viridiplantae</taxon>
        <taxon>Streptophyta</taxon>
        <taxon>Embryophyta</taxon>
        <taxon>Tracheophyta</taxon>
        <taxon>Spermatophyta</taxon>
        <taxon>Magnoliopsida</taxon>
        <taxon>eudicotyledons</taxon>
        <taxon>Gunneridae</taxon>
        <taxon>Pentapetalae</taxon>
        <taxon>rosids</taxon>
        <taxon>fabids</taxon>
        <taxon>Fabales</taxon>
        <taxon>Fabaceae</taxon>
        <taxon>Papilionoideae</taxon>
        <taxon>50 kb inversion clade</taxon>
        <taxon>genistoids sensu lato</taxon>
        <taxon>core genistoids</taxon>
        <taxon>Crotalarieae</taxon>
        <taxon>Crotalaria</taxon>
    </lineage>
</organism>
<evidence type="ECO:0000256" key="1">
    <source>
        <dbReference type="SAM" id="Phobius"/>
    </source>
</evidence>
<evidence type="ECO:0000313" key="3">
    <source>
        <dbReference type="EMBL" id="KAK7275130.1"/>
    </source>
</evidence>
<dbReference type="CDD" id="cd04480">
    <property type="entry name" value="RPA1_DBD_A_like"/>
    <property type="match status" value="1"/>
</dbReference>
<proteinExistence type="predicted"/>
<dbReference type="Proteomes" id="UP001372338">
    <property type="component" value="Unassembled WGS sequence"/>
</dbReference>
<dbReference type="PANTHER" id="PTHR47165">
    <property type="entry name" value="OS03G0429900 PROTEIN"/>
    <property type="match status" value="1"/>
</dbReference>
<dbReference type="SUPFAM" id="SSF50249">
    <property type="entry name" value="Nucleic acid-binding proteins"/>
    <property type="match status" value="1"/>
</dbReference>
<accession>A0AAN9FKN6</accession>
<dbReference type="InterPro" id="IPR012340">
    <property type="entry name" value="NA-bd_OB-fold"/>
</dbReference>
<name>A0AAN9FKN6_CROPI</name>